<dbReference type="GO" id="GO:0043022">
    <property type="term" value="F:ribosome binding"/>
    <property type="evidence" value="ECO:0007669"/>
    <property type="project" value="InterPro"/>
</dbReference>
<evidence type="ECO:0000313" key="9">
    <source>
        <dbReference type="Proteomes" id="UP000543804"/>
    </source>
</evidence>
<comment type="function">
    <text evidence="5">An accessory protein needed during the final step in the assembly of 30S ribosomal subunit, possibly for assembly of the head region. Essential for efficient processing of 16S rRNA. May be needed both before and after RbfA during the maturation of 16S rRNA. It has affinity for free ribosomal 30S subunits but not for 70S ribosomes.</text>
</comment>
<name>A0A848B8K6_9FIRM</name>
<evidence type="ECO:0000313" key="8">
    <source>
        <dbReference type="EMBL" id="NMD98285.1"/>
    </source>
</evidence>
<evidence type="ECO:0000256" key="4">
    <source>
        <dbReference type="ARBA" id="ARBA00023186"/>
    </source>
</evidence>
<dbReference type="SUPFAM" id="SSF50447">
    <property type="entry name" value="Translation proteins"/>
    <property type="match status" value="1"/>
</dbReference>
<dbReference type="InterPro" id="IPR056792">
    <property type="entry name" value="PRC_RimM"/>
</dbReference>
<dbReference type="AlphaFoldDB" id="A0A848B8K6"/>
<comment type="caution">
    <text evidence="8">The sequence shown here is derived from an EMBL/GenBank/DDBJ whole genome shotgun (WGS) entry which is preliminary data.</text>
</comment>
<dbReference type="PANTHER" id="PTHR33692">
    <property type="entry name" value="RIBOSOME MATURATION FACTOR RIMM"/>
    <property type="match status" value="1"/>
</dbReference>
<dbReference type="Gene3D" id="2.30.30.240">
    <property type="entry name" value="PRC-barrel domain"/>
    <property type="match status" value="1"/>
</dbReference>
<dbReference type="Pfam" id="PF24986">
    <property type="entry name" value="PRC_RimM"/>
    <property type="match status" value="1"/>
</dbReference>
<comment type="similarity">
    <text evidence="5">Belongs to the RimM family.</text>
</comment>
<evidence type="ECO:0000256" key="5">
    <source>
        <dbReference type="HAMAP-Rule" id="MF_00014"/>
    </source>
</evidence>
<dbReference type="InterPro" id="IPR011033">
    <property type="entry name" value="PRC_barrel-like_sf"/>
</dbReference>
<organism evidence="8 9">
    <name type="scientific">Selenomonas bovis</name>
    <dbReference type="NCBI Taxonomy" id="416586"/>
    <lineage>
        <taxon>Bacteria</taxon>
        <taxon>Bacillati</taxon>
        <taxon>Bacillota</taxon>
        <taxon>Negativicutes</taxon>
        <taxon>Selenomonadales</taxon>
        <taxon>Selenomonadaceae</taxon>
        <taxon>Selenomonas</taxon>
    </lineage>
</organism>
<dbReference type="RefSeq" id="WP_170077050.1">
    <property type="nucleotide sequence ID" value="NZ_JABAFA010000003.1"/>
</dbReference>
<dbReference type="HAMAP" id="MF_00014">
    <property type="entry name" value="Ribosome_mat_RimM"/>
    <property type="match status" value="1"/>
</dbReference>
<evidence type="ECO:0000259" key="6">
    <source>
        <dbReference type="Pfam" id="PF01782"/>
    </source>
</evidence>
<dbReference type="InterPro" id="IPR002676">
    <property type="entry name" value="RimM_N"/>
</dbReference>
<evidence type="ECO:0000256" key="2">
    <source>
        <dbReference type="ARBA" id="ARBA00022517"/>
    </source>
</evidence>
<comment type="subunit">
    <text evidence="5">Binds ribosomal protein uS19.</text>
</comment>
<dbReference type="InterPro" id="IPR036976">
    <property type="entry name" value="RimM_N_sf"/>
</dbReference>
<sequence>MIKSSPSAAEQQPPQNRITIGRVGAAQGIHGEMRIIPLTDFPERFKDMREVMVGDELLHIESCRYHKQFVLLKFQEYPVREQAMALTGRLLTVTREEAAPLAAGEFYTFDIIGLAVFDMEGNVLGTITEVLRTGANDVYLVRAEDGRELLIPALKSVVKEINLEQRRMFVDMPGELIDAH</sequence>
<comment type="domain">
    <text evidence="5">The PRC barrel domain binds ribosomal protein uS19.</text>
</comment>
<keyword evidence="1 5" id="KW-0963">Cytoplasm</keyword>
<dbReference type="GO" id="GO:0005840">
    <property type="term" value="C:ribosome"/>
    <property type="evidence" value="ECO:0007669"/>
    <property type="project" value="InterPro"/>
</dbReference>
<dbReference type="InterPro" id="IPR009000">
    <property type="entry name" value="Transl_B-barrel_sf"/>
</dbReference>
<dbReference type="NCBIfam" id="TIGR02273">
    <property type="entry name" value="16S_RimM"/>
    <property type="match status" value="1"/>
</dbReference>
<dbReference type="Gene3D" id="2.40.30.60">
    <property type="entry name" value="RimM"/>
    <property type="match status" value="1"/>
</dbReference>
<dbReference type="SUPFAM" id="SSF50346">
    <property type="entry name" value="PRC-barrel domain"/>
    <property type="match status" value="1"/>
</dbReference>
<accession>A0A848B8K6</accession>
<dbReference type="PANTHER" id="PTHR33692:SF1">
    <property type="entry name" value="RIBOSOME MATURATION FACTOR RIMM"/>
    <property type="match status" value="1"/>
</dbReference>
<evidence type="ECO:0000256" key="1">
    <source>
        <dbReference type="ARBA" id="ARBA00022490"/>
    </source>
</evidence>
<gene>
    <name evidence="5 8" type="primary">rimM</name>
    <name evidence="8" type="ORF">HF878_02130</name>
</gene>
<evidence type="ECO:0000256" key="3">
    <source>
        <dbReference type="ARBA" id="ARBA00022552"/>
    </source>
</evidence>
<dbReference type="InterPro" id="IPR011961">
    <property type="entry name" value="RimM"/>
</dbReference>
<reference evidence="8 9" key="1">
    <citation type="submission" date="2020-04" db="EMBL/GenBank/DDBJ databases">
        <authorList>
            <person name="Hitch T.C.A."/>
            <person name="Wylensek D."/>
            <person name="Clavel T."/>
        </authorList>
    </citation>
    <scope>NUCLEOTIDE SEQUENCE [LARGE SCALE GENOMIC DNA]</scope>
    <source>
        <strain evidence="8 9">PG-130-P53-12</strain>
    </source>
</reference>
<dbReference type="GO" id="GO:0005737">
    <property type="term" value="C:cytoplasm"/>
    <property type="evidence" value="ECO:0007669"/>
    <property type="project" value="UniProtKB-SubCell"/>
</dbReference>
<dbReference type="GO" id="GO:0042274">
    <property type="term" value="P:ribosomal small subunit biogenesis"/>
    <property type="evidence" value="ECO:0007669"/>
    <property type="project" value="UniProtKB-UniRule"/>
</dbReference>
<dbReference type="GO" id="GO:0006364">
    <property type="term" value="P:rRNA processing"/>
    <property type="evidence" value="ECO:0007669"/>
    <property type="project" value="UniProtKB-UniRule"/>
</dbReference>
<protein>
    <recommendedName>
        <fullName evidence="5">Ribosome maturation factor RimM</fullName>
    </recommendedName>
</protein>
<keyword evidence="3 5" id="KW-0698">rRNA processing</keyword>
<dbReference type="EMBL" id="JABAFA010000003">
    <property type="protein sequence ID" value="NMD98285.1"/>
    <property type="molecule type" value="Genomic_DNA"/>
</dbReference>
<feature type="domain" description="Ribosome maturation factor RimM PRC barrel" evidence="7">
    <location>
        <begin position="109"/>
        <end position="176"/>
    </location>
</feature>
<dbReference type="Pfam" id="PF01782">
    <property type="entry name" value="RimM"/>
    <property type="match status" value="1"/>
</dbReference>
<keyword evidence="9" id="KW-1185">Reference proteome</keyword>
<keyword evidence="4 5" id="KW-0143">Chaperone</keyword>
<feature type="domain" description="RimM N-terminal" evidence="6">
    <location>
        <begin position="19"/>
        <end position="96"/>
    </location>
</feature>
<comment type="subcellular location">
    <subcellularLocation>
        <location evidence="5">Cytoplasm</location>
    </subcellularLocation>
</comment>
<keyword evidence="2 5" id="KW-0690">Ribosome biogenesis</keyword>
<proteinExistence type="inferred from homology"/>
<evidence type="ECO:0000259" key="7">
    <source>
        <dbReference type="Pfam" id="PF24986"/>
    </source>
</evidence>
<dbReference type="Proteomes" id="UP000543804">
    <property type="component" value="Unassembled WGS sequence"/>
</dbReference>